<dbReference type="Proteomes" id="UP000631521">
    <property type="component" value="Chromosome"/>
</dbReference>
<feature type="domain" description="Phage tail assembly chaperone-like" evidence="1">
    <location>
        <begin position="83"/>
        <end position="147"/>
    </location>
</feature>
<protein>
    <submittedName>
        <fullName evidence="2">Phage tail assembly chaperone</fullName>
    </submittedName>
</protein>
<keyword evidence="3" id="KW-1185">Reference proteome</keyword>
<dbReference type="AlphaFoldDB" id="A0A9E6P534"/>
<proteinExistence type="predicted"/>
<dbReference type="Pfam" id="PF16778">
    <property type="entry name" value="Phage_tail_APC"/>
    <property type="match status" value="1"/>
</dbReference>
<dbReference type="RefSeq" id="WP_186550282.1">
    <property type="nucleotide sequence ID" value="NZ_CP077091.1"/>
</dbReference>
<accession>A0A9E6P534</accession>
<evidence type="ECO:0000313" key="2">
    <source>
        <dbReference type="EMBL" id="QXI19618.1"/>
    </source>
</evidence>
<dbReference type="EMBL" id="CP077091">
    <property type="protein sequence ID" value="QXI19618.1"/>
    <property type="molecule type" value="Genomic_DNA"/>
</dbReference>
<gene>
    <name evidence="2" type="ORF">HU739_011665</name>
</gene>
<dbReference type="KEGG" id="phv:HU739_011665"/>
<sequence length="155" mass="16989">MAIYARVENGVVVEQIDTGEYEIGQLFAPSFVEAMVRVPDGQEVEVGAPLDTLPTADEPLPAPQHSVLLQTSISAEPASATPARAWRQASLVATEWLVTRHRDEQALGRGTHLQAAHYLELLEYRQALRDWPGSPNFPVLSSRPKVPLWLASVNG</sequence>
<evidence type="ECO:0000259" key="1">
    <source>
        <dbReference type="Pfam" id="PF16778"/>
    </source>
</evidence>
<reference evidence="2 3" key="2">
    <citation type="journal article" date="2021" name="Microorganisms">
        <title>The Ever-Expanding Pseudomonas Genus: Description of 43 New Species and Partition of the Pseudomonas putida Group.</title>
        <authorList>
            <person name="Girard L."/>
            <person name="Lood C."/>
            <person name="Hofte M."/>
            <person name="Vandamme P."/>
            <person name="Rokni-Zadeh H."/>
            <person name="van Noort V."/>
            <person name="Lavigne R."/>
            <person name="De Mot R."/>
        </authorList>
    </citation>
    <scope>NUCLEOTIDE SEQUENCE [LARGE SCALE GENOMIC DNA]</scope>
    <source>
        <strain evidence="2 3">SWRI65</strain>
    </source>
</reference>
<reference evidence="2 3" key="1">
    <citation type="journal article" date="2020" name="Microorganisms">
        <title>Reliable Identification of Environmental Pseudomonas Isolates Using the rpoD Gene.</title>
        <authorList>
            <consortium name="The Broad Institute Genome Sequencing Platform"/>
            <person name="Girard L."/>
            <person name="Lood C."/>
            <person name="Rokni-Zadeh H."/>
            <person name="van Noort V."/>
            <person name="Lavigne R."/>
            <person name="De Mot R."/>
        </authorList>
    </citation>
    <scope>NUCLEOTIDE SEQUENCE [LARGE SCALE GENOMIC DNA]</scope>
    <source>
        <strain evidence="2 3">SWRI65</strain>
    </source>
</reference>
<dbReference type="InterPro" id="IPR031893">
    <property type="entry name" value="Phage_tail_APC"/>
</dbReference>
<name>A0A9E6P534_9PSED</name>
<organism evidence="2 3">
    <name type="scientific">Pseudomonas hamedanensis</name>
    <dbReference type="NCBI Taxonomy" id="2745504"/>
    <lineage>
        <taxon>Bacteria</taxon>
        <taxon>Pseudomonadati</taxon>
        <taxon>Pseudomonadota</taxon>
        <taxon>Gammaproteobacteria</taxon>
        <taxon>Pseudomonadales</taxon>
        <taxon>Pseudomonadaceae</taxon>
        <taxon>Pseudomonas</taxon>
    </lineage>
</organism>
<evidence type="ECO:0000313" key="3">
    <source>
        <dbReference type="Proteomes" id="UP000631521"/>
    </source>
</evidence>